<evidence type="ECO:0000313" key="4">
    <source>
        <dbReference type="EMBL" id="MDQ0475204.1"/>
    </source>
</evidence>
<dbReference type="Pfam" id="PF02861">
    <property type="entry name" value="Clp_N"/>
    <property type="match status" value="1"/>
</dbReference>
<dbReference type="EMBL" id="JAUSVX010000031">
    <property type="protein sequence ID" value="MDQ0475204.1"/>
    <property type="molecule type" value="Genomic_DNA"/>
</dbReference>
<feature type="domain" description="Clp R" evidence="3">
    <location>
        <begin position="126"/>
        <end position="269"/>
    </location>
</feature>
<comment type="similarity">
    <text evidence="1">Belongs to the ClpA/ClpB family.</text>
</comment>
<dbReference type="Proteomes" id="UP001242480">
    <property type="component" value="Unassembled WGS sequence"/>
</dbReference>
<comment type="caution">
    <text evidence="4">The sequence shown here is derived from an EMBL/GenBank/DDBJ whole genome shotgun (WGS) entry which is preliminary data.</text>
</comment>
<evidence type="ECO:0000256" key="1">
    <source>
        <dbReference type="ARBA" id="ARBA00008675"/>
    </source>
</evidence>
<name>A0ABU0JLN9_9HYPH</name>
<protein>
    <recommendedName>
        <fullName evidence="3">Clp R domain-containing protein</fullName>
    </recommendedName>
</protein>
<dbReference type="SUPFAM" id="SSF81923">
    <property type="entry name" value="Double Clp-N motif"/>
    <property type="match status" value="1"/>
</dbReference>
<evidence type="ECO:0000259" key="3">
    <source>
        <dbReference type="PROSITE" id="PS51903"/>
    </source>
</evidence>
<keyword evidence="5" id="KW-1185">Reference proteome</keyword>
<evidence type="ECO:0000313" key="5">
    <source>
        <dbReference type="Proteomes" id="UP001242480"/>
    </source>
</evidence>
<proteinExistence type="inferred from homology"/>
<dbReference type="InterPro" id="IPR036628">
    <property type="entry name" value="Clp_N_dom_sf"/>
</dbReference>
<sequence>MPHFPHGGYDLPLAPSGDGERIAAFAALCPNERASNASPWHICLVPAKDEDMRDFRDAKAMAQTLRAALAAKGFKITVGESLELIAGTFGVADWNTLAALIRREKPLVIDRSASPTPPVAEAGDVVPLFSAGLAAALQKALVFAQQRRHEYATLEHLLLALIDDADARAVMTVCNVDFGKLTRTLVGYLDNDLKRLVVDEGTAPKPTAAFQRVVQRSSLRVHELGHNVVTGANTLEALFAETRSPAVRFLGEQDMTWDRVSEIATRGSA</sequence>
<dbReference type="Gene3D" id="1.10.1780.10">
    <property type="entry name" value="Clp, N-terminal domain"/>
    <property type="match status" value="1"/>
</dbReference>
<organism evidence="4 5">
    <name type="scientific">Labrys wisconsinensis</name>
    <dbReference type="NCBI Taxonomy" id="425677"/>
    <lineage>
        <taxon>Bacteria</taxon>
        <taxon>Pseudomonadati</taxon>
        <taxon>Pseudomonadota</taxon>
        <taxon>Alphaproteobacteria</taxon>
        <taxon>Hyphomicrobiales</taxon>
        <taxon>Xanthobacteraceae</taxon>
        <taxon>Labrys</taxon>
    </lineage>
</organism>
<accession>A0ABU0JLN9</accession>
<dbReference type="InterPro" id="IPR004176">
    <property type="entry name" value="Clp_R_N"/>
</dbReference>
<evidence type="ECO:0000256" key="2">
    <source>
        <dbReference type="PROSITE-ProRule" id="PRU01251"/>
    </source>
</evidence>
<dbReference type="PROSITE" id="PS51903">
    <property type="entry name" value="CLP_R"/>
    <property type="match status" value="1"/>
</dbReference>
<keyword evidence="2" id="KW-0677">Repeat</keyword>
<dbReference type="Pfam" id="PF20066">
    <property type="entry name" value="Glyoxalase_8"/>
    <property type="match status" value="1"/>
</dbReference>
<dbReference type="InterPro" id="IPR045517">
    <property type="entry name" value="Glyoxalase_8"/>
</dbReference>
<reference evidence="4 5" key="1">
    <citation type="submission" date="2023-07" db="EMBL/GenBank/DDBJ databases">
        <title>Genomic Encyclopedia of Type Strains, Phase IV (KMG-IV): sequencing the most valuable type-strain genomes for metagenomic binning, comparative biology and taxonomic classification.</title>
        <authorList>
            <person name="Goeker M."/>
        </authorList>
    </citation>
    <scope>NUCLEOTIDE SEQUENCE [LARGE SCALE GENOMIC DNA]</scope>
    <source>
        <strain evidence="4 5">DSM 19619</strain>
    </source>
</reference>
<dbReference type="RefSeq" id="WP_307286101.1">
    <property type="nucleotide sequence ID" value="NZ_JAUSVX010000031.1"/>
</dbReference>
<gene>
    <name evidence="4" type="ORF">QO011_008246</name>
</gene>